<evidence type="ECO:0000313" key="2">
    <source>
        <dbReference type="Proteomes" id="UP000002457"/>
    </source>
</evidence>
<dbReference type="KEGG" id="mpl:Mpal_1360"/>
<protein>
    <submittedName>
        <fullName evidence="1">Uncharacterized protein</fullName>
    </submittedName>
</protein>
<keyword evidence="2" id="KW-1185">Reference proteome</keyword>
<reference evidence="1 2" key="1">
    <citation type="journal article" date="2015" name="Genome Announc.">
        <title>Complete Genome Sequence of Methanosphaerula palustris E1-9CT, a Hydrogenotrophic Methanogen Isolated from a Minerotrophic Fen Peatland.</title>
        <authorList>
            <person name="Cadillo-Quiroz H."/>
            <person name="Browne P."/>
            <person name="Kyrpides N."/>
            <person name="Woyke T."/>
            <person name="Goodwin L."/>
            <person name="Detter C."/>
            <person name="Yavitt J.B."/>
            <person name="Zinder S.H."/>
        </authorList>
    </citation>
    <scope>NUCLEOTIDE SEQUENCE [LARGE SCALE GENOMIC DNA]</scope>
    <source>
        <strain evidence="2">ATCC BAA-1556 / DSM 19958 / E1-9c</strain>
    </source>
</reference>
<name>B8GHV2_METPE</name>
<dbReference type="AlphaFoldDB" id="B8GHV2"/>
<proteinExistence type="predicted"/>
<organism evidence="1 2">
    <name type="scientific">Methanosphaerula palustris (strain ATCC BAA-1556 / DSM 19958 / E1-9c)</name>
    <dbReference type="NCBI Taxonomy" id="521011"/>
    <lineage>
        <taxon>Archaea</taxon>
        <taxon>Methanobacteriati</taxon>
        <taxon>Methanobacteriota</taxon>
        <taxon>Stenosarchaea group</taxon>
        <taxon>Methanomicrobia</taxon>
        <taxon>Methanomicrobiales</taxon>
        <taxon>Methanoregulaceae</taxon>
        <taxon>Methanosphaerula</taxon>
    </lineage>
</organism>
<evidence type="ECO:0000313" key="1">
    <source>
        <dbReference type="EMBL" id="ACL16692.1"/>
    </source>
</evidence>
<dbReference type="EMBL" id="CP001338">
    <property type="protein sequence ID" value="ACL16692.1"/>
    <property type="molecule type" value="Genomic_DNA"/>
</dbReference>
<accession>B8GHV2</accession>
<dbReference type="Proteomes" id="UP000002457">
    <property type="component" value="Chromosome"/>
</dbReference>
<dbReference type="GeneID" id="77093686"/>
<dbReference type="STRING" id="521011.Mpal_1360"/>
<dbReference type="RefSeq" id="WP_012618011.1">
    <property type="nucleotide sequence ID" value="NC_011832.1"/>
</dbReference>
<sequence>MTNINQIIILTSDTDGISAGEITIAGRDQGRKPPWIHINNEVNR</sequence>
<dbReference type="HOGENOM" id="CLU_3210790_0_0_2"/>
<gene>
    <name evidence="1" type="ordered locus">Mpal_1360</name>
</gene>